<evidence type="ECO:0000256" key="10">
    <source>
        <dbReference type="ARBA" id="ARBA00022845"/>
    </source>
</evidence>
<keyword evidence="7" id="KW-1000">Mitochondrion outer membrane</keyword>
<organism evidence="19 20">
    <name type="scientific">Pelobates cultripes</name>
    <name type="common">Western spadefoot toad</name>
    <dbReference type="NCBI Taxonomy" id="61616"/>
    <lineage>
        <taxon>Eukaryota</taxon>
        <taxon>Metazoa</taxon>
        <taxon>Chordata</taxon>
        <taxon>Craniata</taxon>
        <taxon>Vertebrata</taxon>
        <taxon>Euteleostomi</taxon>
        <taxon>Amphibia</taxon>
        <taxon>Batrachia</taxon>
        <taxon>Anura</taxon>
        <taxon>Pelobatoidea</taxon>
        <taxon>Pelobatidae</taxon>
        <taxon>Pelobates</taxon>
    </lineage>
</organism>
<accession>A0AAD1WLG5</accession>
<feature type="domain" description="Protein phosphatase 1 regulatory subunit 15A/B C-terminal" evidence="18">
    <location>
        <begin position="231"/>
        <end position="309"/>
    </location>
</feature>
<evidence type="ECO:0000256" key="4">
    <source>
        <dbReference type="ARBA" id="ARBA00022553"/>
    </source>
</evidence>
<evidence type="ECO:0000256" key="3">
    <source>
        <dbReference type="ARBA" id="ARBA00010161"/>
    </source>
</evidence>
<evidence type="ECO:0000256" key="17">
    <source>
        <dbReference type="SAM" id="MobiDB-lite"/>
    </source>
</evidence>
<keyword evidence="4" id="KW-0597">Phosphoprotein</keyword>
<keyword evidence="12" id="KW-0496">Mitochondrion</keyword>
<comment type="subcellular location">
    <subcellularLocation>
        <location evidence="1">Endoplasmic reticulum membrane</location>
        <topology evidence="1">Peripheral membrane protein</topology>
        <orientation evidence="1">Cytoplasmic side</orientation>
    </subcellularLocation>
    <subcellularLocation>
        <location evidence="2">Mitochondrion outer membrane</location>
        <topology evidence="2">Peripheral membrane protein</topology>
        <orientation evidence="2">Cytoplasmic side</orientation>
    </subcellularLocation>
</comment>
<keyword evidence="20" id="KW-1185">Reference proteome</keyword>
<dbReference type="InterPro" id="IPR051254">
    <property type="entry name" value="PPP1R15"/>
</dbReference>
<feature type="domain" description="Protein phosphatase 1 regulatory subunit 15A/B C-terminal" evidence="18">
    <location>
        <begin position="427"/>
        <end position="468"/>
    </location>
</feature>
<reference evidence="19" key="1">
    <citation type="submission" date="2022-03" db="EMBL/GenBank/DDBJ databases">
        <authorList>
            <person name="Alioto T."/>
            <person name="Alioto T."/>
            <person name="Gomez Garrido J."/>
        </authorList>
    </citation>
    <scope>NUCLEOTIDE SEQUENCE</scope>
</reference>
<name>A0AAD1WLG5_PELCU</name>
<keyword evidence="10" id="KW-0810">Translation regulation</keyword>
<dbReference type="PANTHER" id="PTHR16489:SF14">
    <property type="entry name" value="PROTEIN PHOSPHATASE 1 REGULATORY SUBUNIT 15A"/>
    <property type="match status" value="1"/>
</dbReference>
<comment type="similarity">
    <text evidence="3">Belongs to the PPP1R15 family.</text>
</comment>
<proteinExistence type="inferred from homology"/>
<dbReference type="Pfam" id="PF10488">
    <property type="entry name" value="PP1c_bdg"/>
    <property type="match status" value="2"/>
</dbReference>
<dbReference type="Proteomes" id="UP001295444">
    <property type="component" value="Chromosome 10"/>
</dbReference>
<dbReference type="AlphaFoldDB" id="A0AAD1WLG5"/>
<evidence type="ECO:0000256" key="16">
    <source>
        <dbReference type="ARBA" id="ARBA00047011"/>
    </source>
</evidence>
<evidence type="ECO:0000313" key="20">
    <source>
        <dbReference type="Proteomes" id="UP001295444"/>
    </source>
</evidence>
<dbReference type="EMBL" id="OW240921">
    <property type="protein sequence ID" value="CAH2319080.1"/>
    <property type="molecule type" value="Genomic_DNA"/>
</dbReference>
<keyword evidence="8" id="KW-0256">Endoplasmic reticulum</keyword>
<keyword evidence="9" id="KW-0832">Ubl conjugation</keyword>
<evidence type="ECO:0000256" key="7">
    <source>
        <dbReference type="ARBA" id="ARBA00022787"/>
    </source>
</evidence>
<evidence type="ECO:0000256" key="5">
    <source>
        <dbReference type="ARBA" id="ARBA00022703"/>
    </source>
</evidence>
<evidence type="ECO:0000259" key="18">
    <source>
        <dbReference type="Pfam" id="PF10488"/>
    </source>
</evidence>
<keyword evidence="13" id="KW-0472">Membrane</keyword>
<evidence type="ECO:0000256" key="13">
    <source>
        <dbReference type="ARBA" id="ARBA00023136"/>
    </source>
</evidence>
<sequence length="476" mass="54421">MGVDYLSLGPYWLNLTAPLTCWHKGTAIQMDIMKNHPELQGIHTELGTDFVLLTMAARLTHSLISLTKNIMHKRVWCWKLLPSALMTKPLKVVLWMFWRVLDILLALEVTKGIFKKKHSTHKQAAHTGVSIKYHWTAELSNSALEEEVSNIIPVKRLQDTVDMDRENHSLDNMCKEPLLPSCTNPFILSMICVPTDEDASSISGESDGFGEWEVEDGHMCCEKDELSLTEEMSADSGLQEFWTPQSKTEDCDEESDWSDSWDEDSDSECSKVDEDLWASFCPKDDPYNPLCFSMPTKSTVKSNDEAYVNTPESSICEKPVNDEQRSNVKSPALTCGVQTRTKGDVATACKYSEVQEPAHTKKTDVWDLNDSLLATSHMTIIIPYNQLHNFFVWFMITGLAKNGHMGVHFSPDVSIHRMVTWSYAHRMARKGPWEEYARDRCRFKKRISETEDAISYCLTPRHREKIWDFLYGRNGN</sequence>
<evidence type="ECO:0000256" key="12">
    <source>
        <dbReference type="ARBA" id="ARBA00023128"/>
    </source>
</evidence>
<evidence type="ECO:0000256" key="6">
    <source>
        <dbReference type="ARBA" id="ARBA00022737"/>
    </source>
</evidence>
<feature type="compositionally biased region" description="Acidic residues" evidence="17">
    <location>
        <begin position="250"/>
        <end position="265"/>
    </location>
</feature>
<evidence type="ECO:0000313" key="19">
    <source>
        <dbReference type="EMBL" id="CAH2319080.1"/>
    </source>
</evidence>
<dbReference type="GO" id="GO:0005783">
    <property type="term" value="C:endoplasmic reticulum"/>
    <property type="evidence" value="ECO:0007669"/>
    <property type="project" value="TreeGrafter"/>
</dbReference>
<evidence type="ECO:0000256" key="1">
    <source>
        <dbReference type="ARBA" id="ARBA00004397"/>
    </source>
</evidence>
<feature type="region of interest" description="Disordered" evidence="17">
    <location>
        <begin position="233"/>
        <end position="265"/>
    </location>
</feature>
<evidence type="ECO:0000256" key="8">
    <source>
        <dbReference type="ARBA" id="ARBA00022824"/>
    </source>
</evidence>
<dbReference type="InterPro" id="IPR019523">
    <property type="entry name" value="Prot_Pase1_reg-su15A/B_C"/>
</dbReference>
<evidence type="ECO:0000256" key="11">
    <source>
        <dbReference type="ARBA" id="ARBA00023016"/>
    </source>
</evidence>
<dbReference type="GO" id="GO:0051246">
    <property type="term" value="P:regulation of protein metabolic process"/>
    <property type="evidence" value="ECO:0007669"/>
    <property type="project" value="UniProtKB-ARBA"/>
</dbReference>
<dbReference type="GO" id="GO:0034976">
    <property type="term" value="P:response to endoplasmic reticulum stress"/>
    <property type="evidence" value="ECO:0007669"/>
    <property type="project" value="TreeGrafter"/>
</dbReference>
<keyword evidence="11" id="KW-0346">Stress response</keyword>
<evidence type="ECO:0000256" key="15">
    <source>
        <dbReference type="ARBA" id="ARBA00042438"/>
    </source>
</evidence>
<gene>
    <name evidence="19" type="ORF">PECUL_23A011744</name>
</gene>
<protein>
    <recommendedName>
        <fullName evidence="14">Protein phosphatase 1 regulatory subunit 15A</fullName>
    </recommendedName>
    <alternativeName>
        <fullName evidence="15">Growth arrest and DNA damage-inducible protein GADD34</fullName>
    </alternativeName>
</protein>
<dbReference type="GO" id="GO:0019888">
    <property type="term" value="F:protein phosphatase regulator activity"/>
    <property type="evidence" value="ECO:0007669"/>
    <property type="project" value="TreeGrafter"/>
</dbReference>
<evidence type="ECO:0000256" key="9">
    <source>
        <dbReference type="ARBA" id="ARBA00022843"/>
    </source>
</evidence>
<keyword evidence="5" id="KW-0053">Apoptosis</keyword>
<evidence type="ECO:0000256" key="14">
    <source>
        <dbReference type="ARBA" id="ARBA00040008"/>
    </source>
</evidence>
<comment type="subunit">
    <text evidence="16">Interacts with PPP1CA. Interacts with EIF2S1. Interacts with PCNA. Interacts with LYN and KMT2A/MLL1. Interacts with PPP1R1A and SMARCB1. Interacts with SMAD7. Interacts with BAG1. Interacts with NOX4.</text>
</comment>
<dbReference type="PANTHER" id="PTHR16489">
    <property type="entry name" value="GH11727P"/>
    <property type="match status" value="1"/>
</dbReference>
<dbReference type="GO" id="GO:0000164">
    <property type="term" value="C:protein phosphatase type 1 complex"/>
    <property type="evidence" value="ECO:0007669"/>
    <property type="project" value="TreeGrafter"/>
</dbReference>
<keyword evidence="6" id="KW-0677">Repeat</keyword>
<evidence type="ECO:0000256" key="2">
    <source>
        <dbReference type="ARBA" id="ARBA00004570"/>
    </source>
</evidence>